<name>A0ABS3H387_9ENTE</name>
<protein>
    <recommendedName>
        <fullName evidence="4">Phage protein</fullName>
    </recommendedName>
</protein>
<evidence type="ECO:0008006" key="4">
    <source>
        <dbReference type="Google" id="ProtNLM"/>
    </source>
</evidence>
<proteinExistence type="predicted"/>
<comment type="caution">
    <text evidence="2">The sequence shown here is derived from an EMBL/GenBank/DDBJ whole genome shotgun (WGS) entry which is preliminary data.</text>
</comment>
<keyword evidence="1" id="KW-0472">Membrane</keyword>
<feature type="transmembrane region" description="Helical" evidence="1">
    <location>
        <begin position="6"/>
        <end position="29"/>
    </location>
</feature>
<keyword evidence="1" id="KW-1133">Transmembrane helix</keyword>
<evidence type="ECO:0000256" key="1">
    <source>
        <dbReference type="SAM" id="Phobius"/>
    </source>
</evidence>
<keyword evidence="1" id="KW-0812">Transmembrane</keyword>
<dbReference type="Proteomes" id="UP000664632">
    <property type="component" value="Unassembled WGS sequence"/>
</dbReference>
<accession>A0ABS3H387</accession>
<gene>
    <name evidence="2" type="ORF">JZO69_14935</name>
</gene>
<sequence length="109" mass="12368">MKFLGFTIAEIAALLAISGSFSAWIIWIAKKAYEAIKNNISDPMKHNLDGLSEAITNLSRNVAEETKLLHERYSEVVDRLDDHEGKIGEIEDTVIKHDERIKTLFRKGQ</sequence>
<dbReference type="EMBL" id="JAFLWD010000042">
    <property type="protein sequence ID" value="MBO0441659.1"/>
    <property type="molecule type" value="Genomic_DNA"/>
</dbReference>
<evidence type="ECO:0000313" key="2">
    <source>
        <dbReference type="EMBL" id="MBO0441659.1"/>
    </source>
</evidence>
<dbReference type="RefSeq" id="WP_207113620.1">
    <property type="nucleotide sequence ID" value="NZ_JAFLWD010000042.1"/>
</dbReference>
<organism evidence="2 3">
    <name type="scientific">Candidatus Enterococcus ikei</name>
    <dbReference type="NCBI Taxonomy" id="2815326"/>
    <lineage>
        <taxon>Bacteria</taxon>
        <taxon>Bacillati</taxon>
        <taxon>Bacillota</taxon>
        <taxon>Bacilli</taxon>
        <taxon>Lactobacillales</taxon>
        <taxon>Enterococcaceae</taxon>
        <taxon>Enterococcus</taxon>
    </lineage>
</organism>
<keyword evidence="3" id="KW-1185">Reference proteome</keyword>
<evidence type="ECO:0000313" key="3">
    <source>
        <dbReference type="Proteomes" id="UP000664632"/>
    </source>
</evidence>
<reference evidence="2 3" key="1">
    <citation type="submission" date="2021-03" db="EMBL/GenBank/DDBJ databases">
        <title>Enterococcal diversity collection.</title>
        <authorList>
            <person name="Gilmore M.S."/>
            <person name="Schwartzman J."/>
            <person name="Van Tyne D."/>
            <person name="Martin M."/>
            <person name="Earl A.M."/>
            <person name="Manson A.L."/>
            <person name="Straub T."/>
            <person name="Salamzade R."/>
            <person name="Saavedra J."/>
            <person name="Lebreton F."/>
            <person name="Prichula J."/>
            <person name="Schaufler K."/>
            <person name="Gaca A."/>
            <person name="Sgardioli B."/>
            <person name="Wagenaar J."/>
            <person name="Strong T."/>
        </authorList>
    </citation>
    <scope>NUCLEOTIDE SEQUENCE [LARGE SCALE GENOMIC DNA]</scope>
    <source>
        <strain evidence="2 3">DIV0869a</strain>
    </source>
</reference>